<comment type="subcellular location">
    <subcellularLocation>
        <location evidence="1">Membrane</location>
        <topology evidence="1">Multi-pass membrane protein</topology>
    </subcellularLocation>
</comment>
<evidence type="ECO:0000313" key="6">
    <source>
        <dbReference type="EMBL" id="KXB59000.1"/>
    </source>
</evidence>
<dbReference type="EMBL" id="LSDB01000001">
    <property type="protein sequence ID" value="KXB59000.1"/>
    <property type="molecule type" value="Genomic_DNA"/>
</dbReference>
<dbReference type="Proteomes" id="UP000070467">
    <property type="component" value="Unassembled WGS sequence"/>
</dbReference>
<dbReference type="PANTHER" id="PTHR33514:SF13">
    <property type="entry name" value="PROTEIN ABCI12, CHLOROPLASTIC"/>
    <property type="match status" value="1"/>
</dbReference>
<reference evidence="6 7" key="1">
    <citation type="submission" date="2016-01" db="EMBL/GenBank/DDBJ databases">
        <authorList>
            <person name="Mitreva M."/>
            <person name="Pepin K.H."/>
            <person name="Mihindukulasuriya K.A."/>
            <person name="Fulton R."/>
            <person name="Fronick C."/>
            <person name="O'Laughlin M."/>
            <person name="Miner T."/>
            <person name="Herter B."/>
            <person name="Rosa B.A."/>
            <person name="Cordes M."/>
            <person name="Tomlinson C."/>
            <person name="Wollam A."/>
            <person name="Palsikar V.B."/>
            <person name="Mardis E.R."/>
            <person name="Wilson R.K."/>
        </authorList>
    </citation>
    <scope>NUCLEOTIDE SEQUENCE [LARGE SCALE GENOMIC DNA]</scope>
    <source>
        <strain evidence="6 7">KA00071</strain>
    </source>
</reference>
<feature type="transmembrane region" description="Helical" evidence="5">
    <location>
        <begin position="64"/>
        <end position="86"/>
    </location>
</feature>
<evidence type="ECO:0000256" key="3">
    <source>
        <dbReference type="ARBA" id="ARBA00022989"/>
    </source>
</evidence>
<dbReference type="InterPro" id="IPR003339">
    <property type="entry name" value="ABC/ECF_trnsptr_transmembrane"/>
</dbReference>
<feature type="transmembrane region" description="Helical" evidence="5">
    <location>
        <begin position="106"/>
        <end position="128"/>
    </location>
</feature>
<evidence type="ECO:0000256" key="1">
    <source>
        <dbReference type="ARBA" id="ARBA00004141"/>
    </source>
</evidence>
<feature type="transmembrane region" description="Helical" evidence="5">
    <location>
        <begin position="246"/>
        <end position="262"/>
    </location>
</feature>
<evidence type="ECO:0000256" key="5">
    <source>
        <dbReference type="SAM" id="Phobius"/>
    </source>
</evidence>
<feature type="transmembrane region" description="Helical" evidence="5">
    <location>
        <begin position="25"/>
        <end position="58"/>
    </location>
</feature>
<accession>A0ABR5TNM4</accession>
<evidence type="ECO:0000313" key="7">
    <source>
        <dbReference type="Proteomes" id="UP000070467"/>
    </source>
</evidence>
<keyword evidence="7" id="KW-1185">Reference proteome</keyword>
<keyword evidence="3 5" id="KW-1133">Transmembrane helix</keyword>
<evidence type="ECO:0000256" key="4">
    <source>
        <dbReference type="ARBA" id="ARBA00023136"/>
    </source>
</evidence>
<feature type="transmembrane region" description="Helical" evidence="5">
    <location>
        <begin position="148"/>
        <end position="168"/>
    </location>
</feature>
<comment type="caution">
    <text evidence="6">The sequence shown here is derived from an EMBL/GenBank/DDBJ whole genome shotgun (WGS) entry which is preliminary data.</text>
</comment>
<keyword evidence="2 5" id="KW-0812">Transmembrane</keyword>
<evidence type="ECO:0000256" key="2">
    <source>
        <dbReference type="ARBA" id="ARBA00022692"/>
    </source>
</evidence>
<protein>
    <submittedName>
        <fullName evidence="6">Cobalt transport protein</fullName>
    </submittedName>
</protein>
<proteinExistence type="predicted"/>
<keyword evidence="4 5" id="KW-0472">Membrane</keyword>
<dbReference type="CDD" id="cd16914">
    <property type="entry name" value="EcfT"/>
    <property type="match status" value="1"/>
</dbReference>
<dbReference type="RefSeq" id="WP_066128398.1">
    <property type="nucleotide sequence ID" value="NZ_KQ959854.1"/>
</dbReference>
<name>A0ABR5TNM4_9BACL</name>
<dbReference type="Pfam" id="PF02361">
    <property type="entry name" value="CbiQ"/>
    <property type="match status" value="1"/>
</dbReference>
<gene>
    <name evidence="6" type="ORF">HMPREF1871_00067</name>
</gene>
<dbReference type="PANTHER" id="PTHR33514">
    <property type="entry name" value="PROTEIN ABCI12, CHLOROPLASTIC"/>
    <property type="match status" value="1"/>
</dbReference>
<sequence>MNNTFIMKYIPMNTYIHSLDPRVKLVFAIIYLLSIFLSRTFLKFLFLILILILITYLAKIQFKYLFSGIKLILFLLIFTSLIHIVFNRQGEILFSFLNFKIYHGAVISIILIAIRFFLVVSLMTILTITTSPKEVTLAIEKSLNFLNIFSIHISSFALLISICIRFIPTLSEETQRIKNAQVSRGAKLNAKGFINKVKNFIPILVPVFVSALKRADELATAMEIRGYDPDKKRTRYKKLKYNKKDFIAYMFTGLIIVIMYVLK</sequence>
<organism evidence="6 7">
    <name type="scientific">Gemelliphila asaccharolytica</name>
    <dbReference type="NCBI Taxonomy" id="502393"/>
    <lineage>
        <taxon>Bacteria</taxon>
        <taxon>Bacillati</taxon>
        <taxon>Bacillota</taxon>
        <taxon>Bacilli</taxon>
        <taxon>Bacillales</taxon>
        <taxon>Gemellaceae</taxon>
        <taxon>Gemelliphila</taxon>
    </lineage>
</organism>